<proteinExistence type="predicted"/>
<name>A0A6H5J155_9HYME</name>
<feature type="domain" description="CRAL-TRIO" evidence="1">
    <location>
        <begin position="88"/>
        <end position="247"/>
    </location>
</feature>
<dbReference type="EMBL" id="CADCXV010001338">
    <property type="protein sequence ID" value="CAB0043704.1"/>
    <property type="molecule type" value="Genomic_DNA"/>
</dbReference>
<dbReference type="InterPro" id="IPR001251">
    <property type="entry name" value="CRAL-TRIO_dom"/>
</dbReference>
<evidence type="ECO:0000313" key="3">
    <source>
        <dbReference type="Proteomes" id="UP000479190"/>
    </source>
</evidence>
<dbReference type="InterPro" id="IPR036273">
    <property type="entry name" value="CRAL/TRIO_N_dom_sf"/>
</dbReference>
<dbReference type="SMART" id="SM00516">
    <property type="entry name" value="SEC14"/>
    <property type="match status" value="1"/>
</dbReference>
<evidence type="ECO:0000259" key="1">
    <source>
        <dbReference type="PROSITE" id="PS50191"/>
    </source>
</evidence>
<accession>A0A6H5J155</accession>
<dbReference type="PRINTS" id="PR00180">
    <property type="entry name" value="CRETINALDHBP"/>
</dbReference>
<dbReference type="Proteomes" id="UP000479190">
    <property type="component" value="Unassembled WGS sequence"/>
</dbReference>
<dbReference type="GO" id="GO:0016020">
    <property type="term" value="C:membrane"/>
    <property type="evidence" value="ECO:0007669"/>
    <property type="project" value="TreeGrafter"/>
</dbReference>
<dbReference type="Gene3D" id="1.20.5.1200">
    <property type="entry name" value="Alpha-tocopherol transfer"/>
    <property type="match status" value="1"/>
</dbReference>
<reference evidence="2 3" key="1">
    <citation type="submission" date="2020-02" db="EMBL/GenBank/DDBJ databases">
        <authorList>
            <person name="Ferguson B K."/>
        </authorList>
    </citation>
    <scope>NUCLEOTIDE SEQUENCE [LARGE SCALE GENOMIC DNA]</scope>
</reference>
<organism evidence="2 3">
    <name type="scientific">Trichogramma brassicae</name>
    <dbReference type="NCBI Taxonomy" id="86971"/>
    <lineage>
        <taxon>Eukaryota</taxon>
        <taxon>Metazoa</taxon>
        <taxon>Ecdysozoa</taxon>
        <taxon>Arthropoda</taxon>
        <taxon>Hexapoda</taxon>
        <taxon>Insecta</taxon>
        <taxon>Pterygota</taxon>
        <taxon>Neoptera</taxon>
        <taxon>Endopterygota</taxon>
        <taxon>Hymenoptera</taxon>
        <taxon>Apocrita</taxon>
        <taxon>Proctotrupomorpha</taxon>
        <taxon>Chalcidoidea</taxon>
        <taxon>Trichogrammatidae</taxon>
        <taxon>Trichogramma</taxon>
    </lineage>
</organism>
<dbReference type="GO" id="GO:1902936">
    <property type="term" value="F:phosphatidylinositol bisphosphate binding"/>
    <property type="evidence" value="ECO:0007669"/>
    <property type="project" value="TreeGrafter"/>
</dbReference>
<dbReference type="SUPFAM" id="SSF46938">
    <property type="entry name" value="CRAL/TRIO N-terminal domain"/>
    <property type="match status" value="1"/>
</dbReference>
<dbReference type="PROSITE" id="PS50191">
    <property type="entry name" value="CRAL_TRIO"/>
    <property type="match status" value="1"/>
</dbReference>
<dbReference type="OrthoDB" id="6432525at2759"/>
<dbReference type="PANTHER" id="PTHR10174">
    <property type="entry name" value="ALPHA-TOCOPHEROL TRANSFER PROTEIN-RELATED"/>
    <property type="match status" value="1"/>
</dbReference>
<dbReference type="InterPro" id="IPR036865">
    <property type="entry name" value="CRAL-TRIO_dom_sf"/>
</dbReference>
<dbReference type="CDD" id="cd00170">
    <property type="entry name" value="SEC14"/>
    <property type="match status" value="1"/>
</dbReference>
<dbReference type="PANTHER" id="PTHR10174:SF213">
    <property type="entry name" value="CRAL-TRIO DOMAIN-CONTAINING PROTEIN"/>
    <property type="match status" value="1"/>
</dbReference>
<evidence type="ECO:0000313" key="2">
    <source>
        <dbReference type="EMBL" id="CAB0043704.1"/>
    </source>
</evidence>
<dbReference type="Pfam" id="PF00650">
    <property type="entry name" value="CRAL_TRIO"/>
    <property type="match status" value="1"/>
</dbReference>
<sequence>MTALQSLPIEEEFERNPELKKEDLQYLRDWCSKQEHLPKISDNQLILFLHSNYFRLEACKISIENYYTCRTHVPEFFSNRDPIGSKEIRSAMNTLLVIPLEGKTKEGYHVTYSRLIDTDPERFIYNDGMRYWNMIADLWLHINGTSPGHVLVADITGVQMVHALKISPVGVKKYLYYLQEAMPVRIKGLHFLNTTPVMDFILGLMKPFMKKELMDVLYLHKNTESLAQHLPLDILPVEAGGKAAPMKECYSKVTKFVEENRNYFLDEENTMRVDESRRLGKAKSATDLFGIEGSFKKLDID</sequence>
<protein>
    <recommendedName>
        <fullName evidence="1">CRAL-TRIO domain-containing protein</fullName>
    </recommendedName>
</protein>
<dbReference type="AlphaFoldDB" id="A0A6H5J155"/>
<gene>
    <name evidence="2" type="ORF">TBRA_LOCUS15292</name>
</gene>
<dbReference type="SUPFAM" id="SSF52087">
    <property type="entry name" value="CRAL/TRIO domain"/>
    <property type="match status" value="1"/>
</dbReference>
<dbReference type="Gene3D" id="3.40.525.10">
    <property type="entry name" value="CRAL-TRIO lipid binding domain"/>
    <property type="match status" value="1"/>
</dbReference>
<keyword evidence="3" id="KW-1185">Reference proteome</keyword>